<gene>
    <name evidence="2" type="ORF">C7B65_08730</name>
</gene>
<dbReference type="RefSeq" id="WP_073070812.1">
    <property type="nucleotide sequence ID" value="NZ_MPPI01000009.1"/>
</dbReference>
<keyword evidence="1" id="KW-0812">Transmembrane</keyword>
<sequence length="70" mass="7790">MNLILVGAAIVISVLVFTWLIKVVKATVSTALVIAAIVLIMQFVFGIGADKLLQQVWEFGQYLWQLVTKR</sequence>
<keyword evidence="1" id="KW-1133">Transmembrane helix</keyword>
<protein>
    <submittedName>
        <fullName evidence="2">Uncharacterized protein</fullName>
    </submittedName>
</protein>
<reference evidence="2 3" key="2">
    <citation type="submission" date="2018-03" db="EMBL/GenBank/DDBJ databases">
        <title>The ancient ancestry and fast evolution of plastids.</title>
        <authorList>
            <person name="Moore K.R."/>
            <person name="Magnabosco C."/>
            <person name="Momper L."/>
            <person name="Gold D.A."/>
            <person name="Bosak T."/>
            <person name="Fournier G.P."/>
        </authorList>
    </citation>
    <scope>NUCLEOTIDE SEQUENCE [LARGE SCALE GENOMIC DNA]</scope>
    <source>
        <strain evidence="2 3">ULC007</strain>
    </source>
</reference>
<dbReference type="Proteomes" id="UP000238634">
    <property type="component" value="Unassembled WGS sequence"/>
</dbReference>
<evidence type="ECO:0000313" key="2">
    <source>
        <dbReference type="EMBL" id="PSB20128.1"/>
    </source>
</evidence>
<dbReference type="OrthoDB" id="561356at2"/>
<dbReference type="EMBL" id="PVWG01000007">
    <property type="protein sequence ID" value="PSB20128.1"/>
    <property type="molecule type" value="Genomic_DNA"/>
</dbReference>
<name>A0A2T1DI14_9CYAN</name>
<dbReference type="AlphaFoldDB" id="A0A2T1DI14"/>
<comment type="caution">
    <text evidence="2">The sequence shown here is derived from an EMBL/GenBank/DDBJ whole genome shotgun (WGS) entry which is preliminary data.</text>
</comment>
<reference evidence="2 3" key="1">
    <citation type="submission" date="2018-02" db="EMBL/GenBank/DDBJ databases">
        <authorList>
            <person name="Cohen D.B."/>
            <person name="Kent A.D."/>
        </authorList>
    </citation>
    <scope>NUCLEOTIDE SEQUENCE [LARGE SCALE GENOMIC DNA]</scope>
    <source>
        <strain evidence="2 3">ULC007</strain>
    </source>
</reference>
<accession>A0A2T1DI14</accession>
<evidence type="ECO:0000256" key="1">
    <source>
        <dbReference type="SAM" id="Phobius"/>
    </source>
</evidence>
<proteinExistence type="predicted"/>
<keyword evidence="3" id="KW-1185">Reference proteome</keyword>
<organism evidence="2 3">
    <name type="scientific">Phormidesmis priestleyi ULC007</name>
    <dbReference type="NCBI Taxonomy" id="1920490"/>
    <lineage>
        <taxon>Bacteria</taxon>
        <taxon>Bacillati</taxon>
        <taxon>Cyanobacteriota</taxon>
        <taxon>Cyanophyceae</taxon>
        <taxon>Leptolyngbyales</taxon>
        <taxon>Leptolyngbyaceae</taxon>
        <taxon>Phormidesmis</taxon>
    </lineage>
</organism>
<keyword evidence="1" id="KW-0472">Membrane</keyword>
<dbReference type="STRING" id="1920490.GCA_001895925_03760"/>
<evidence type="ECO:0000313" key="3">
    <source>
        <dbReference type="Proteomes" id="UP000238634"/>
    </source>
</evidence>
<feature type="transmembrane region" description="Helical" evidence="1">
    <location>
        <begin position="28"/>
        <end position="49"/>
    </location>
</feature>